<dbReference type="FunCoup" id="A0A1S0TMX1">
    <property type="interactions" value="177"/>
</dbReference>
<feature type="compositionally biased region" description="Basic and acidic residues" evidence="1">
    <location>
        <begin position="257"/>
        <end position="266"/>
    </location>
</feature>
<name>A0A1S0TMX1_LOALO</name>
<feature type="compositionally biased region" description="Polar residues" evidence="1">
    <location>
        <begin position="1"/>
        <end position="10"/>
    </location>
</feature>
<feature type="region of interest" description="Disordered" evidence="1">
    <location>
        <begin position="1"/>
        <end position="76"/>
    </location>
</feature>
<dbReference type="OrthoDB" id="5826809at2759"/>
<dbReference type="AlphaFoldDB" id="A0A1S0TMX1"/>
<evidence type="ECO:0000313" key="2">
    <source>
        <dbReference type="EMBL" id="EFO17019.1"/>
    </source>
</evidence>
<feature type="compositionally biased region" description="Gly residues" evidence="1">
    <location>
        <begin position="220"/>
        <end position="233"/>
    </location>
</feature>
<feature type="compositionally biased region" description="Basic and acidic residues" evidence="1">
    <location>
        <begin position="55"/>
        <end position="64"/>
    </location>
</feature>
<dbReference type="OMA" id="NIIEKNW"/>
<feature type="region of interest" description="Disordered" evidence="1">
    <location>
        <begin position="328"/>
        <end position="376"/>
    </location>
</feature>
<dbReference type="InParanoid" id="A0A1S0TMX1"/>
<evidence type="ECO:0000256" key="1">
    <source>
        <dbReference type="SAM" id="MobiDB-lite"/>
    </source>
</evidence>
<feature type="compositionally biased region" description="Basic and acidic residues" evidence="1">
    <location>
        <begin position="35"/>
        <end position="47"/>
    </location>
</feature>
<feature type="compositionally biased region" description="Polar residues" evidence="1">
    <location>
        <begin position="20"/>
        <end position="31"/>
    </location>
</feature>
<feature type="compositionally biased region" description="Basic and acidic residues" evidence="1">
    <location>
        <begin position="204"/>
        <end position="218"/>
    </location>
</feature>
<reference evidence="2" key="1">
    <citation type="submission" date="2012-04" db="EMBL/GenBank/DDBJ databases">
        <title>The Genome Sequence of Loa loa.</title>
        <authorList>
            <consortium name="The Broad Institute Genome Sequencing Platform"/>
            <consortium name="Broad Institute Genome Sequencing Center for Infectious Disease"/>
            <person name="Nutman T.B."/>
            <person name="Fink D.L."/>
            <person name="Russ C."/>
            <person name="Young S."/>
            <person name="Zeng Q."/>
            <person name="Gargeya S."/>
            <person name="Alvarado L."/>
            <person name="Berlin A."/>
            <person name="Chapman S.B."/>
            <person name="Chen Z."/>
            <person name="Freedman E."/>
            <person name="Gellesch M."/>
            <person name="Goldberg J."/>
            <person name="Griggs A."/>
            <person name="Gujja S."/>
            <person name="Heilman E.R."/>
            <person name="Heiman D."/>
            <person name="Howarth C."/>
            <person name="Mehta T."/>
            <person name="Neiman D."/>
            <person name="Pearson M."/>
            <person name="Roberts A."/>
            <person name="Saif S."/>
            <person name="Shea T."/>
            <person name="Shenoy N."/>
            <person name="Sisk P."/>
            <person name="Stolte C."/>
            <person name="Sykes S."/>
            <person name="White J."/>
            <person name="Yandava C."/>
            <person name="Haas B."/>
            <person name="Henn M.R."/>
            <person name="Nusbaum C."/>
            <person name="Birren B."/>
        </authorList>
    </citation>
    <scope>NUCLEOTIDE SEQUENCE [LARGE SCALE GENOMIC DNA]</scope>
</reference>
<feature type="compositionally biased region" description="Polar residues" evidence="1">
    <location>
        <begin position="344"/>
        <end position="355"/>
    </location>
</feature>
<dbReference type="EMBL" id="JH712743">
    <property type="protein sequence ID" value="EFO17019.1"/>
    <property type="molecule type" value="Genomic_DNA"/>
</dbReference>
<feature type="compositionally biased region" description="Polar residues" evidence="1">
    <location>
        <begin position="185"/>
        <end position="195"/>
    </location>
</feature>
<dbReference type="CTD" id="9948941"/>
<organism evidence="2">
    <name type="scientific">Loa loa</name>
    <name type="common">Eye worm</name>
    <name type="synonym">Filaria loa</name>
    <dbReference type="NCBI Taxonomy" id="7209"/>
    <lineage>
        <taxon>Eukaryota</taxon>
        <taxon>Metazoa</taxon>
        <taxon>Ecdysozoa</taxon>
        <taxon>Nematoda</taxon>
        <taxon>Chromadorea</taxon>
        <taxon>Rhabditida</taxon>
        <taxon>Spirurina</taxon>
        <taxon>Spiruromorpha</taxon>
        <taxon>Filarioidea</taxon>
        <taxon>Onchocercidae</taxon>
        <taxon>Loa</taxon>
    </lineage>
</organism>
<proteinExistence type="predicted"/>
<accession>A0A1S0TMX1</accession>
<dbReference type="GeneID" id="9948941"/>
<protein>
    <submittedName>
        <fullName evidence="2">Uncharacterized protein</fullName>
    </submittedName>
</protein>
<feature type="region of interest" description="Disordered" evidence="1">
    <location>
        <begin position="168"/>
        <end position="266"/>
    </location>
</feature>
<dbReference type="KEGG" id="loa:LOAG_11484"/>
<dbReference type="RefSeq" id="XP_003147050.1">
    <property type="nucleotide sequence ID" value="XM_003147002.1"/>
</dbReference>
<sequence>MSSSYGNTGYINRGRDNQFPAYNQFPTNNYQAYGKHPDDYNRYETARSRSHTSQRQREEDERSRFSGYGDRPGSGVEFMPTKWHGGEIITDPGHLPRSLKPRRLYYSPIGDGVVAADGVELKRAPKDLSPKITVTHSRTVDRGEPGHDGYNIYTRTMTHELGNDYGSDMGGSGRDSRLTGGISPGSDSFGQQSGVSPGMSYGGRDSDYKGGGIGERRPGSGTGYGSSSGGGNTPFGHGKDYLSDAGSGDIGYPCGRESTRGRDTGKGYEIESSKQAVDGYGTGIRGVDSYGVGSRGIDLHGTGSSNYRYHSPTTTYQHSPAYHNSHSTLGFKQSDPFMSESRGRSQSVDLLNGQDNYGDYGFKNDDRSSEPSALHESVKSERYHKFDVTKDYLITNPRELIHQYATTTPVSILEIPETSSRTVKKMYSSTTEEKYAPYPPYKGSNAVVHPNNFVRQLRDEGLTVSQREANRHQNPLTTDDPEITHKISEIRKETSRIAPINKEIDHLTEKMMYNLQSGQQTSLHY</sequence>
<gene>
    <name evidence="2" type="ORF">LOAG_11484</name>
</gene>